<dbReference type="RefSeq" id="WP_315746664.1">
    <property type="nucleotide sequence ID" value="NZ_JAVYAA010000005.1"/>
</dbReference>
<dbReference type="PANTHER" id="PTHR34580:SF9">
    <property type="entry name" value="SLL5097 PROTEIN"/>
    <property type="match status" value="1"/>
</dbReference>
<dbReference type="Pfam" id="PF13280">
    <property type="entry name" value="WYL"/>
    <property type="match status" value="1"/>
</dbReference>
<protein>
    <submittedName>
        <fullName evidence="4">YafY family protein</fullName>
    </submittedName>
</protein>
<organism evidence="4 5">
    <name type="scientific">Paenibacillus suaedae</name>
    <dbReference type="NCBI Taxonomy" id="3077233"/>
    <lineage>
        <taxon>Bacteria</taxon>
        <taxon>Bacillati</taxon>
        <taxon>Bacillota</taxon>
        <taxon>Bacilli</taxon>
        <taxon>Bacillales</taxon>
        <taxon>Paenibacillaceae</taxon>
        <taxon>Paenibacillus</taxon>
    </lineage>
</organism>
<proteinExistence type="predicted"/>
<dbReference type="InterPro" id="IPR001034">
    <property type="entry name" value="DeoR_HTH"/>
</dbReference>
<evidence type="ECO:0000256" key="1">
    <source>
        <dbReference type="ARBA" id="ARBA00023015"/>
    </source>
</evidence>
<dbReference type="InterPro" id="IPR013196">
    <property type="entry name" value="HTH_11"/>
</dbReference>
<gene>
    <name evidence="4" type="ORF">RQP50_21225</name>
</gene>
<name>A0AAJ2JYE3_9BACL</name>
<keyword evidence="5" id="KW-1185">Reference proteome</keyword>
<dbReference type="PANTHER" id="PTHR34580">
    <property type="match status" value="1"/>
</dbReference>
<evidence type="ECO:0000259" key="3">
    <source>
        <dbReference type="PROSITE" id="PS51000"/>
    </source>
</evidence>
<dbReference type="AlphaFoldDB" id="A0AAJ2JYE3"/>
<dbReference type="PROSITE" id="PS52050">
    <property type="entry name" value="WYL"/>
    <property type="match status" value="1"/>
</dbReference>
<dbReference type="InterPro" id="IPR026881">
    <property type="entry name" value="WYL_dom"/>
</dbReference>
<evidence type="ECO:0000313" key="4">
    <source>
        <dbReference type="EMBL" id="MDT8978761.1"/>
    </source>
</evidence>
<keyword evidence="1" id="KW-0805">Transcription regulation</keyword>
<evidence type="ECO:0000256" key="2">
    <source>
        <dbReference type="ARBA" id="ARBA00023163"/>
    </source>
</evidence>
<dbReference type="Gene3D" id="1.10.10.10">
    <property type="entry name" value="Winged helix-like DNA-binding domain superfamily/Winged helix DNA-binding domain"/>
    <property type="match status" value="1"/>
</dbReference>
<keyword evidence="2" id="KW-0804">Transcription</keyword>
<dbReference type="InterPro" id="IPR036390">
    <property type="entry name" value="WH_DNA-bd_sf"/>
</dbReference>
<dbReference type="InterPro" id="IPR036388">
    <property type="entry name" value="WH-like_DNA-bd_sf"/>
</dbReference>
<dbReference type="SUPFAM" id="SSF46785">
    <property type="entry name" value="Winged helix' DNA-binding domain"/>
    <property type="match status" value="1"/>
</dbReference>
<reference evidence="5" key="1">
    <citation type="submission" date="2023-09" db="EMBL/GenBank/DDBJ databases">
        <title>Paenibacillus sp. chi10 Genome sequencing and assembly.</title>
        <authorList>
            <person name="Kim I."/>
        </authorList>
    </citation>
    <scope>NUCLEOTIDE SEQUENCE [LARGE SCALE GENOMIC DNA]</scope>
    <source>
        <strain evidence="5">chi10</strain>
    </source>
</reference>
<dbReference type="PROSITE" id="PS51000">
    <property type="entry name" value="HTH_DEOR_2"/>
    <property type="match status" value="1"/>
</dbReference>
<dbReference type="Pfam" id="PF08279">
    <property type="entry name" value="HTH_11"/>
    <property type="match status" value="1"/>
</dbReference>
<dbReference type="SMART" id="SM00420">
    <property type="entry name" value="HTH_DEOR"/>
    <property type="match status" value="1"/>
</dbReference>
<evidence type="ECO:0000313" key="5">
    <source>
        <dbReference type="Proteomes" id="UP001250538"/>
    </source>
</evidence>
<dbReference type="EMBL" id="JAVYAA010000005">
    <property type="protein sequence ID" value="MDT8978761.1"/>
    <property type="molecule type" value="Genomic_DNA"/>
</dbReference>
<comment type="caution">
    <text evidence="4">The sequence shown here is derived from an EMBL/GenBank/DDBJ whole genome shotgun (WGS) entry which is preliminary data.</text>
</comment>
<sequence>MNKSERLQDMLRYLNSREFFNLQDLMDKYQISKSTALRDIRSLEQLGMPIYSEYGRHGRYGILQNRLLSPVIFTLDEVYALYFAMLTLQSYQSTPFHMHVNQLQEKFEKCLSQEQIKKIRSMKKVLQLESNQHHHVSFYLEQILKSILHENICTIQYARNKGSKSYRVQFFKISAKFGQWYATGIEVNTNQQRVFRCDKVTSMQVEAEESRFSLDELVSRSLELYQSVCHIRFEVEIEEQAKDIFYKESYPSMKLDIGEQTVITGFYNPGEESFIAEYFMRYGSHVVAVKPESLRTMIQSKVEQLLQHYQTSIT</sequence>
<dbReference type="Proteomes" id="UP001250538">
    <property type="component" value="Unassembled WGS sequence"/>
</dbReference>
<accession>A0AAJ2JYE3</accession>
<dbReference type="GO" id="GO:0003700">
    <property type="term" value="F:DNA-binding transcription factor activity"/>
    <property type="evidence" value="ECO:0007669"/>
    <property type="project" value="InterPro"/>
</dbReference>
<dbReference type="InterPro" id="IPR051534">
    <property type="entry name" value="CBASS_pafABC_assoc_protein"/>
</dbReference>
<feature type="domain" description="HTH deoR-type" evidence="3">
    <location>
        <begin position="3"/>
        <end position="58"/>
    </location>
</feature>